<gene>
    <name evidence="1" type="ORF">S01H1_56320</name>
</gene>
<sequence>LNLWGQNSFHSKPGTSFWMLYPDRAACPVLTADVPEQDLLSEVCHWGFDFHQRIRWMKKPRKFKPGDTMKIKHAMTAYPPREAEKIFLTTSLHDQQVNPRSYNKNERFWGQNVPNLYAFAVCDPAGTDFSRVYNVRVPYVGWQFVGKYAIDDKVGHGDTMSMRLDGPKVKTSAFIYHHMIDSNAKRYLCTLWLKTRGTTGPGPVFTLRYPWRKEAPVDTIKTGITGDTDWQKISFVTTIPVLIWPTYDASQIFLSLEG</sequence>
<dbReference type="AlphaFoldDB" id="X0WXP9"/>
<protein>
    <submittedName>
        <fullName evidence="1">Uncharacterized protein</fullName>
    </submittedName>
</protein>
<comment type="caution">
    <text evidence="1">The sequence shown here is derived from an EMBL/GenBank/DDBJ whole genome shotgun (WGS) entry which is preliminary data.</text>
</comment>
<evidence type="ECO:0000313" key="1">
    <source>
        <dbReference type="EMBL" id="GAG17511.1"/>
    </source>
</evidence>
<proteinExistence type="predicted"/>
<dbReference type="Gene3D" id="2.60.120.260">
    <property type="entry name" value="Galactose-binding domain-like"/>
    <property type="match status" value="1"/>
</dbReference>
<accession>X0WXP9</accession>
<feature type="non-terminal residue" evidence="1">
    <location>
        <position position="258"/>
    </location>
</feature>
<organism evidence="1">
    <name type="scientific">marine sediment metagenome</name>
    <dbReference type="NCBI Taxonomy" id="412755"/>
    <lineage>
        <taxon>unclassified sequences</taxon>
        <taxon>metagenomes</taxon>
        <taxon>ecological metagenomes</taxon>
    </lineage>
</organism>
<name>X0WXP9_9ZZZZ</name>
<reference evidence="1" key="1">
    <citation type="journal article" date="2014" name="Front. Microbiol.">
        <title>High frequency of phylogenetically diverse reductive dehalogenase-homologous genes in deep subseafloor sedimentary metagenomes.</title>
        <authorList>
            <person name="Kawai M."/>
            <person name="Futagami T."/>
            <person name="Toyoda A."/>
            <person name="Takaki Y."/>
            <person name="Nishi S."/>
            <person name="Hori S."/>
            <person name="Arai W."/>
            <person name="Tsubouchi T."/>
            <person name="Morono Y."/>
            <person name="Uchiyama I."/>
            <person name="Ito T."/>
            <person name="Fujiyama A."/>
            <person name="Inagaki F."/>
            <person name="Takami H."/>
        </authorList>
    </citation>
    <scope>NUCLEOTIDE SEQUENCE</scope>
    <source>
        <strain evidence="1">Expedition CK06-06</strain>
    </source>
</reference>
<feature type="non-terminal residue" evidence="1">
    <location>
        <position position="1"/>
    </location>
</feature>
<dbReference type="EMBL" id="BARS01036662">
    <property type="protein sequence ID" value="GAG17511.1"/>
    <property type="molecule type" value="Genomic_DNA"/>
</dbReference>